<organism evidence="2 3">
    <name type="scientific">Micromonospora sonneratiae</name>
    <dbReference type="NCBI Taxonomy" id="1184706"/>
    <lineage>
        <taxon>Bacteria</taxon>
        <taxon>Bacillati</taxon>
        <taxon>Actinomycetota</taxon>
        <taxon>Actinomycetes</taxon>
        <taxon>Micromonosporales</taxon>
        <taxon>Micromonosporaceae</taxon>
        <taxon>Micromonospora</taxon>
    </lineage>
</organism>
<name>A0ABW3YBU7_9ACTN</name>
<reference evidence="3" key="1">
    <citation type="journal article" date="2019" name="Int. J. Syst. Evol. Microbiol.">
        <title>The Global Catalogue of Microorganisms (GCM) 10K type strain sequencing project: providing services to taxonomists for standard genome sequencing and annotation.</title>
        <authorList>
            <consortium name="The Broad Institute Genomics Platform"/>
            <consortium name="The Broad Institute Genome Sequencing Center for Infectious Disease"/>
            <person name="Wu L."/>
            <person name="Ma J."/>
        </authorList>
    </citation>
    <scope>NUCLEOTIDE SEQUENCE [LARGE SCALE GENOMIC DNA]</scope>
    <source>
        <strain evidence="3">JCM 31037</strain>
    </source>
</reference>
<feature type="compositionally biased region" description="Polar residues" evidence="1">
    <location>
        <begin position="386"/>
        <end position="395"/>
    </location>
</feature>
<evidence type="ECO:0000256" key="1">
    <source>
        <dbReference type="SAM" id="MobiDB-lite"/>
    </source>
</evidence>
<gene>
    <name evidence="2" type="ORF">ACFQ4H_08300</name>
</gene>
<feature type="compositionally biased region" description="Low complexity" evidence="1">
    <location>
        <begin position="306"/>
        <end position="359"/>
    </location>
</feature>
<evidence type="ECO:0000313" key="2">
    <source>
        <dbReference type="EMBL" id="MFD1321086.1"/>
    </source>
</evidence>
<protein>
    <submittedName>
        <fullName evidence="2">Uncharacterized protein</fullName>
    </submittedName>
</protein>
<comment type="caution">
    <text evidence="2">The sequence shown here is derived from an EMBL/GenBank/DDBJ whole genome shotgun (WGS) entry which is preliminary data.</text>
</comment>
<feature type="region of interest" description="Disordered" evidence="1">
    <location>
        <begin position="300"/>
        <end position="411"/>
    </location>
</feature>
<dbReference type="Proteomes" id="UP001597260">
    <property type="component" value="Unassembled WGS sequence"/>
</dbReference>
<keyword evidence="3" id="KW-1185">Reference proteome</keyword>
<accession>A0ABW3YBU7</accession>
<sequence>MASRDQIADIIKGIENEYADLAGDQQDTNVKRRALQTSIVSVLRLMDPPPPGRPKDLLTLAKAFTTLGRQVETIAADVEGLARKRLPDLWESSAGLSAREVVSATSKLMDRTQPAMRMAAKALREHAERVEKLKARHQAHYDGLVDVFHDAAKADGRAELNRLTVRALELYADSRQVYHRSLEAADDLIKELKEVQRRAVAQRFEGMGAVNAVLLATATNGGKFKTILTEAEAKKAADLRKNLSPEESARLGALLSAAPTPEHQAYLLKAFAAGHSLDEVGKFAEQIKNKSPEWLASQPNLISPVANPNSNNQNSNNNQNANDPGQQNPQTGQNPNGSANPSSSQPGGSNPSDANNTGNTGKGGNDASQDGSSTGNNGNNSQDGNPTGNSENPSGQPEKPDDDPSGSISARANPYWASMATETPEGMANGLNDHASELGTTYESRKVDHGDSGSVTTALKDSVDAVDKGHSVPVRIGDARSQEWLLLIGRDKDELIFNDSDGKLVRVKEDDFLNGCLGADKKSTVSSVVLPKVASPAAAAV</sequence>
<dbReference type="RefSeq" id="WP_377568870.1">
    <property type="nucleotide sequence ID" value="NZ_JBHTMP010000009.1"/>
</dbReference>
<dbReference type="EMBL" id="JBHTMP010000009">
    <property type="protein sequence ID" value="MFD1321086.1"/>
    <property type="molecule type" value="Genomic_DNA"/>
</dbReference>
<feature type="compositionally biased region" description="Low complexity" evidence="1">
    <location>
        <begin position="368"/>
        <end position="385"/>
    </location>
</feature>
<evidence type="ECO:0000313" key="3">
    <source>
        <dbReference type="Proteomes" id="UP001597260"/>
    </source>
</evidence>
<proteinExistence type="predicted"/>